<feature type="transmembrane region" description="Helical" evidence="1">
    <location>
        <begin position="366"/>
        <end position="386"/>
    </location>
</feature>
<dbReference type="AlphaFoldDB" id="A0AAE0U727"/>
<keyword evidence="3" id="KW-1185">Reference proteome</keyword>
<reference evidence="2" key="2">
    <citation type="submission" date="2023-06" db="EMBL/GenBank/DDBJ databases">
        <authorList>
            <consortium name="Lawrence Berkeley National Laboratory"/>
            <person name="Haridas S."/>
            <person name="Hensen N."/>
            <person name="Bonometti L."/>
            <person name="Westerberg I."/>
            <person name="Brannstrom I.O."/>
            <person name="Guillou S."/>
            <person name="Cros-Aarteil S."/>
            <person name="Calhoun S."/>
            <person name="Kuo A."/>
            <person name="Mondo S."/>
            <person name="Pangilinan J."/>
            <person name="Riley R."/>
            <person name="LaButti K."/>
            <person name="Andreopoulos B."/>
            <person name="Lipzen A."/>
            <person name="Chen C."/>
            <person name="Yanf M."/>
            <person name="Daum C."/>
            <person name="Ng V."/>
            <person name="Clum A."/>
            <person name="Steindorff A."/>
            <person name="Ohm R."/>
            <person name="Martin F."/>
            <person name="Silar P."/>
            <person name="Natvig D."/>
            <person name="Lalanne C."/>
            <person name="Gautier V."/>
            <person name="Ament-velasquez S.L."/>
            <person name="Kruys A."/>
            <person name="Hutchinson M.I."/>
            <person name="Powell A.J."/>
            <person name="Barry K."/>
            <person name="Miller A.N."/>
            <person name="Grigoriev I.V."/>
            <person name="Debuchy R."/>
            <person name="Gladieux P."/>
            <person name="Thoren M.H."/>
            <person name="Johannesson H."/>
        </authorList>
    </citation>
    <scope>NUCLEOTIDE SEQUENCE</scope>
    <source>
        <strain evidence="2">CBS 232.78</strain>
    </source>
</reference>
<sequence length="477" mass="54031">MASLAENDFYLDKYEEKKLVSQPIFEYQFEHSAPWTSFTWNECDSVTRTERAEIIQSTKEMLQSMEADSFDLRILIGPMDHHDPIPPNDMREIVGKFGMPSCFVAERLANVTYSFGTQEDCNDHKQAAWLHLLGVIPKDPGVKKNEFGRGKGDGVPTAVYLQWTQDEKQPEEAARVTMLCFNPPRRFLRRIRALHANKTSAAWKETLQDPYMLLYLYYEAWCAALVDGCVFITTQARNMERSIFDEAQKVYDLNIEEINGTNMHEAHQIAKSTIFLLESLNAAVRSLNLAISRYAGTPATSERRVLVTGPCASSTRELLEYQRDVIESFRLRMESTEKRLQNAINLAFNIQAQKTSQIMRQDSRTVRVLSVMAMLFLPLGTVASVFSTGFFAQPDDGELVVLPKFWMLWAIAIPLTVSVLMGWVLWERRPRLVVPGSIMGVASVLACLSPQESDGEKARIPLWGAGTPEPQLGKTEL</sequence>
<name>A0AAE0U727_9PEZI</name>
<evidence type="ECO:0000256" key="1">
    <source>
        <dbReference type="SAM" id="Phobius"/>
    </source>
</evidence>
<accession>A0AAE0U727</accession>
<feature type="transmembrane region" description="Helical" evidence="1">
    <location>
        <begin position="406"/>
        <end position="426"/>
    </location>
</feature>
<keyword evidence="1" id="KW-0812">Transmembrane</keyword>
<dbReference type="EMBL" id="JAULSW010000001">
    <property type="protein sequence ID" value="KAK3393292.1"/>
    <property type="molecule type" value="Genomic_DNA"/>
</dbReference>
<dbReference type="Proteomes" id="UP001285441">
    <property type="component" value="Unassembled WGS sequence"/>
</dbReference>
<proteinExistence type="predicted"/>
<organism evidence="2 3">
    <name type="scientific">Podospora didyma</name>
    <dbReference type="NCBI Taxonomy" id="330526"/>
    <lineage>
        <taxon>Eukaryota</taxon>
        <taxon>Fungi</taxon>
        <taxon>Dikarya</taxon>
        <taxon>Ascomycota</taxon>
        <taxon>Pezizomycotina</taxon>
        <taxon>Sordariomycetes</taxon>
        <taxon>Sordariomycetidae</taxon>
        <taxon>Sordariales</taxon>
        <taxon>Podosporaceae</taxon>
        <taxon>Podospora</taxon>
    </lineage>
</organism>
<comment type="caution">
    <text evidence="2">The sequence shown here is derived from an EMBL/GenBank/DDBJ whole genome shotgun (WGS) entry which is preliminary data.</text>
</comment>
<reference evidence="2" key="1">
    <citation type="journal article" date="2023" name="Mol. Phylogenet. Evol.">
        <title>Genome-scale phylogeny and comparative genomics of the fungal order Sordariales.</title>
        <authorList>
            <person name="Hensen N."/>
            <person name="Bonometti L."/>
            <person name="Westerberg I."/>
            <person name="Brannstrom I.O."/>
            <person name="Guillou S."/>
            <person name="Cros-Aarteil S."/>
            <person name="Calhoun S."/>
            <person name="Haridas S."/>
            <person name="Kuo A."/>
            <person name="Mondo S."/>
            <person name="Pangilinan J."/>
            <person name="Riley R."/>
            <person name="LaButti K."/>
            <person name="Andreopoulos B."/>
            <person name="Lipzen A."/>
            <person name="Chen C."/>
            <person name="Yan M."/>
            <person name="Daum C."/>
            <person name="Ng V."/>
            <person name="Clum A."/>
            <person name="Steindorff A."/>
            <person name="Ohm R.A."/>
            <person name="Martin F."/>
            <person name="Silar P."/>
            <person name="Natvig D.O."/>
            <person name="Lalanne C."/>
            <person name="Gautier V."/>
            <person name="Ament-Velasquez S.L."/>
            <person name="Kruys A."/>
            <person name="Hutchinson M.I."/>
            <person name="Powell A.J."/>
            <person name="Barry K."/>
            <person name="Miller A.N."/>
            <person name="Grigoriev I.V."/>
            <person name="Debuchy R."/>
            <person name="Gladieux P."/>
            <person name="Hiltunen Thoren M."/>
            <person name="Johannesson H."/>
        </authorList>
    </citation>
    <scope>NUCLEOTIDE SEQUENCE</scope>
    <source>
        <strain evidence="2">CBS 232.78</strain>
    </source>
</reference>
<evidence type="ECO:0000313" key="2">
    <source>
        <dbReference type="EMBL" id="KAK3393292.1"/>
    </source>
</evidence>
<dbReference type="Gene3D" id="1.20.58.340">
    <property type="entry name" value="Magnesium transport protein CorA, transmembrane region"/>
    <property type="match status" value="1"/>
</dbReference>
<protein>
    <submittedName>
        <fullName evidence="2">Uncharacterized protein</fullName>
    </submittedName>
</protein>
<evidence type="ECO:0000313" key="3">
    <source>
        <dbReference type="Proteomes" id="UP001285441"/>
    </source>
</evidence>
<gene>
    <name evidence="2" type="ORF">B0H63DRAFT_15207</name>
</gene>
<keyword evidence="1" id="KW-0472">Membrane</keyword>
<keyword evidence="1" id="KW-1133">Transmembrane helix</keyword>